<name>A0A2R4C4R5_9BURK</name>
<gene>
    <name evidence="2" type="ORF">C9I28_01800</name>
</gene>
<dbReference type="InterPro" id="IPR018673">
    <property type="entry name" value="DUF2141"/>
</dbReference>
<organism evidence="2 3">
    <name type="scientific">Pseudoduganella armeniaca</name>
    <dbReference type="NCBI Taxonomy" id="2072590"/>
    <lineage>
        <taxon>Bacteria</taxon>
        <taxon>Pseudomonadati</taxon>
        <taxon>Pseudomonadota</taxon>
        <taxon>Betaproteobacteria</taxon>
        <taxon>Burkholderiales</taxon>
        <taxon>Oxalobacteraceae</taxon>
        <taxon>Telluria group</taxon>
        <taxon>Pseudoduganella</taxon>
    </lineage>
</organism>
<dbReference type="AlphaFoldDB" id="A0A2R4C4R5"/>
<dbReference type="KEGG" id="masz:C9I28_01800"/>
<accession>A0A2R4C4R5</accession>
<sequence length="151" mass="15715">MRHRDGRCTRGGAMKRYVNLLMGALLAWAGAVQAADMSVGVEGLKNANGQVLVAVFDRAADFLKQPVRVAAVTARQGTVKVSIAGLPAGDYAVSVFQDENGNGKLDKNVVGMPVEPYGFSNDAAGSYGPPSFQDATVRLADSGGSATITLR</sequence>
<dbReference type="EMBL" id="CP028324">
    <property type="protein sequence ID" value="AVR94585.1"/>
    <property type="molecule type" value="Genomic_DNA"/>
</dbReference>
<keyword evidence="1" id="KW-0732">Signal</keyword>
<evidence type="ECO:0000256" key="1">
    <source>
        <dbReference type="SAM" id="SignalP"/>
    </source>
</evidence>
<reference evidence="2 3" key="1">
    <citation type="submission" date="2018-03" db="EMBL/GenBank/DDBJ databases">
        <title>Massilia armeniaca sp. nov., isolated from desert soil.</title>
        <authorList>
            <person name="Huang H."/>
            <person name="Ren M."/>
        </authorList>
    </citation>
    <scope>NUCLEOTIDE SEQUENCE [LARGE SCALE GENOMIC DNA]</scope>
    <source>
        <strain evidence="2 3">ZMN-3</strain>
    </source>
</reference>
<dbReference type="Pfam" id="PF09912">
    <property type="entry name" value="DUF2141"/>
    <property type="match status" value="1"/>
</dbReference>
<keyword evidence="3" id="KW-1185">Reference proteome</keyword>
<protein>
    <recommendedName>
        <fullName evidence="4">DUF2141 domain-containing protein</fullName>
    </recommendedName>
</protein>
<proteinExistence type="predicted"/>
<dbReference type="Proteomes" id="UP000240505">
    <property type="component" value="Chromosome"/>
</dbReference>
<evidence type="ECO:0008006" key="4">
    <source>
        <dbReference type="Google" id="ProtNLM"/>
    </source>
</evidence>
<feature type="signal peptide" evidence="1">
    <location>
        <begin position="1"/>
        <end position="34"/>
    </location>
</feature>
<evidence type="ECO:0000313" key="2">
    <source>
        <dbReference type="EMBL" id="AVR94585.1"/>
    </source>
</evidence>
<dbReference type="OrthoDB" id="9788332at2"/>
<feature type="chain" id="PRO_5015353074" description="DUF2141 domain-containing protein" evidence="1">
    <location>
        <begin position="35"/>
        <end position="151"/>
    </location>
</feature>
<evidence type="ECO:0000313" key="3">
    <source>
        <dbReference type="Proteomes" id="UP000240505"/>
    </source>
</evidence>